<dbReference type="RefSeq" id="XP_001417622.1">
    <property type="nucleotide sequence ID" value="XM_001417585.1"/>
</dbReference>
<reference evidence="10 11" key="1">
    <citation type="journal article" date="2007" name="Proc. Natl. Acad. Sci. U.S.A.">
        <title>The tiny eukaryote Ostreococcus provides genomic insights into the paradox of plankton speciation.</title>
        <authorList>
            <person name="Palenik B."/>
            <person name="Grimwood J."/>
            <person name="Aerts A."/>
            <person name="Rouze P."/>
            <person name="Salamov A."/>
            <person name="Putnam N."/>
            <person name="Dupont C."/>
            <person name="Jorgensen R."/>
            <person name="Derelle E."/>
            <person name="Rombauts S."/>
            <person name="Zhou K."/>
            <person name="Otillar R."/>
            <person name="Merchant S.S."/>
            <person name="Podell S."/>
            <person name="Gaasterland T."/>
            <person name="Napoli C."/>
            <person name="Gendler K."/>
            <person name="Manuell A."/>
            <person name="Tai V."/>
            <person name="Vallon O."/>
            <person name="Piganeau G."/>
            <person name="Jancek S."/>
            <person name="Heijde M."/>
            <person name="Jabbari K."/>
            <person name="Bowler C."/>
            <person name="Lohr M."/>
            <person name="Robbens S."/>
            <person name="Werner G."/>
            <person name="Dubchak I."/>
            <person name="Pazour G.J."/>
            <person name="Ren Q."/>
            <person name="Paulsen I."/>
            <person name="Delwiche C."/>
            <person name="Schmutz J."/>
            <person name="Rokhsar D."/>
            <person name="Van de Peer Y."/>
            <person name="Moreau H."/>
            <person name="Grigoriev I.V."/>
        </authorList>
    </citation>
    <scope>NUCLEOTIDE SEQUENCE [LARGE SCALE GENOMIC DNA]</scope>
    <source>
        <strain evidence="10 11">CCE9901</strain>
    </source>
</reference>
<comment type="subcellular location">
    <subcellularLocation>
        <location evidence="2">Nucleus</location>
    </subcellularLocation>
</comment>
<dbReference type="Proteomes" id="UP000001568">
    <property type="component" value="Chromosome 4"/>
</dbReference>
<proteinExistence type="inferred from homology"/>
<evidence type="ECO:0000313" key="10">
    <source>
        <dbReference type="EMBL" id="ABO95915.1"/>
    </source>
</evidence>
<dbReference type="OrthoDB" id="21368at2759"/>
<feature type="region of interest" description="Disordered" evidence="8">
    <location>
        <begin position="40"/>
        <end position="61"/>
    </location>
</feature>
<dbReference type="STRING" id="436017.A4RWQ7"/>
<dbReference type="InterPro" id="IPR013957">
    <property type="entry name" value="SNRNP27"/>
</dbReference>
<accession>A4RWQ7</accession>
<evidence type="ECO:0000259" key="9">
    <source>
        <dbReference type="Pfam" id="PF08648"/>
    </source>
</evidence>
<dbReference type="HOGENOM" id="CLU_075596_5_2_1"/>
<dbReference type="GO" id="GO:0008380">
    <property type="term" value="P:RNA splicing"/>
    <property type="evidence" value="ECO:0007669"/>
    <property type="project" value="UniProtKB-KW"/>
</dbReference>
<comment type="similarity">
    <text evidence="3">Belongs to the SNUT3 family.</text>
</comment>
<evidence type="ECO:0000256" key="4">
    <source>
        <dbReference type="ARBA" id="ARBA00011825"/>
    </source>
</evidence>
<dbReference type="EMBL" id="CP000584">
    <property type="protein sequence ID" value="ABO95915.1"/>
    <property type="molecule type" value="Genomic_DNA"/>
</dbReference>
<feature type="domain" description="U4/U6.U5 small nuclear ribonucleoprotein 27kDa protein" evidence="9">
    <location>
        <begin position="1"/>
        <end position="51"/>
    </location>
</feature>
<evidence type="ECO:0000256" key="8">
    <source>
        <dbReference type="SAM" id="MobiDB-lite"/>
    </source>
</evidence>
<dbReference type="eggNOG" id="KOG3263">
    <property type="taxonomic scope" value="Eukaryota"/>
</dbReference>
<keyword evidence="7" id="KW-0539">Nucleus</keyword>
<keyword evidence="11" id="KW-1185">Reference proteome</keyword>
<evidence type="ECO:0000256" key="7">
    <source>
        <dbReference type="ARBA" id="ARBA00023242"/>
    </source>
</evidence>
<dbReference type="PANTHER" id="PTHR31077">
    <property type="entry name" value="U4/U6.U5 SMALL NUCLEAR RIBONUCLEOPROTEIN 27 KDA PROTEIN"/>
    <property type="match status" value="1"/>
</dbReference>
<evidence type="ECO:0000256" key="2">
    <source>
        <dbReference type="ARBA" id="ARBA00004123"/>
    </source>
</evidence>
<dbReference type="GO" id="GO:0071011">
    <property type="term" value="C:precatalytic spliceosome"/>
    <property type="evidence" value="ECO:0007669"/>
    <property type="project" value="TreeGrafter"/>
</dbReference>
<gene>
    <name evidence="10" type="ORF">OSTLU_31421</name>
</gene>
<comment type="function">
    <text evidence="1">May play a role in mRNA splicing.</text>
</comment>
<dbReference type="AlphaFoldDB" id="A4RWQ7"/>
<organism evidence="10 11">
    <name type="scientific">Ostreococcus lucimarinus (strain CCE9901)</name>
    <dbReference type="NCBI Taxonomy" id="436017"/>
    <lineage>
        <taxon>Eukaryota</taxon>
        <taxon>Viridiplantae</taxon>
        <taxon>Chlorophyta</taxon>
        <taxon>Mamiellophyceae</taxon>
        <taxon>Mamiellales</taxon>
        <taxon>Bathycoccaceae</taxon>
        <taxon>Ostreococcus</taxon>
    </lineage>
</organism>
<evidence type="ECO:0000313" key="11">
    <source>
        <dbReference type="Proteomes" id="UP000001568"/>
    </source>
</evidence>
<dbReference type="GO" id="GO:0006397">
    <property type="term" value="P:mRNA processing"/>
    <property type="evidence" value="ECO:0007669"/>
    <property type="project" value="UniProtKB-KW"/>
</dbReference>
<comment type="subunit">
    <text evidence="4">Part of a tri-snRNP complex.</text>
</comment>
<dbReference type="GeneID" id="5001661"/>
<keyword evidence="5" id="KW-0507">mRNA processing</keyword>
<dbReference type="KEGG" id="olu:OSTLU_31421"/>
<name>A4RWQ7_OSTLU</name>
<keyword evidence="6" id="KW-0508">mRNA splicing</keyword>
<dbReference type="PANTHER" id="PTHR31077:SF1">
    <property type="entry name" value="U4_U6.U5 SMALL NUCLEAR RIBONUCLEOPROTEIN 27 KDA PROTEIN"/>
    <property type="match status" value="1"/>
</dbReference>
<evidence type="ECO:0000256" key="6">
    <source>
        <dbReference type="ARBA" id="ARBA00023187"/>
    </source>
</evidence>
<evidence type="ECO:0000256" key="1">
    <source>
        <dbReference type="ARBA" id="ARBA00003632"/>
    </source>
</evidence>
<dbReference type="Pfam" id="PF08648">
    <property type="entry name" value="SNRNP27"/>
    <property type="match status" value="1"/>
</dbReference>
<protein>
    <recommendedName>
        <fullName evidence="9">U4/U6.U5 small nuclear ribonucleoprotein 27kDa protein domain-containing protein</fullName>
    </recommendedName>
</protein>
<dbReference type="Gramene" id="ABO95915">
    <property type="protein sequence ID" value="ABO95915"/>
    <property type="gene ID" value="OSTLU_31421"/>
</dbReference>
<sequence length="61" mass="6874">MRMMGFGGFGTTQGKHVEDEFANASAVQKKTKRQARQYMNRVGGFNRPLPAEVTGQRQNRT</sequence>
<evidence type="ECO:0000256" key="3">
    <source>
        <dbReference type="ARBA" id="ARBA00008218"/>
    </source>
</evidence>
<evidence type="ECO:0000256" key="5">
    <source>
        <dbReference type="ARBA" id="ARBA00022664"/>
    </source>
</evidence>